<keyword evidence="9" id="KW-1185">Reference proteome</keyword>
<dbReference type="GO" id="GO:0006189">
    <property type="term" value="P:'de novo' IMP biosynthetic process"/>
    <property type="evidence" value="ECO:0007669"/>
    <property type="project" value="UniProtKB-UniRule"/>
</dbReference>
<protein>
    <recommendedName>
        <fullName evidence="6">Phosphoribosylglycinamide formyltransferase</fullName>
        <ecNumber evidence="6">2.1.2.2</ecNumber>
    </recommendedName>
    <alternativeName>
        <fullName evidence="6">5'-phosphoribosylglycinamide transformylase</fullName>
    </alternativeName>
    <alternativeName>
        <fullName evidence="6">GAR transformylase</fullName>
        <shortName evidence="6">GART</shortName>
    </alternativeName>
</protein>
<evidence type="ECO:0000313" key="8">
    <source>
        <dbReference type="EMBL" id="MDO7788412.1"/>
    </source>
</evidence>
<dbReference type="RefSeq" id="WP_304544328.1">
    <property type="nucleotide sequence ID" value="NZ_JARPTC010000021.1"/>
</dbReference>
<name>A0AAW7ZGB5_9FIRM</name>
<dbReference type="GO" id="GO:0004644">
    <property type="term" value="F:phosphoribosylglycinamide formyltransferase activity"/>
    <property type="evidence" value="ECO:0007669"/>
    <property type="project" value="UniProtKB-UniRule"/>
</dbReference>
<dbReference type="EC" id="2.1.2.2" evidence="6"/>
<feature type="binding site" evidence="6">
    <location>
        <position position="67"/>
    </location>
    <ligand>
        <name>(6R)-10-formyltetrahydrofolate</name>
        <dbReference type="ChEBI" id="CHEBI:195366"/>
    </ligand>
</feature>
<feature type="domain" description="Formyl transferase N-terminal" evidence="7">
    <location>
        <begin position="6"/>
        <end position="184"/>
    </location>
</feature>
<evidence type="ECO:0000313" key="9">
    <source>
        <dbReference type="Proteomes" id="UP001172911"/>
    </source>
</evidence>
<feature type="active site" description="Proton donor" evidence="6">
    <location>
        <position position="111"/>
    </location>
</feature>
<comment type="similarity">
    <text evidence="4 6">Belongs to the GART family.</text>
</comment>
<dbReference type="NCBIfam" id="TIGR00639">
    <property type="entry name" value="PurN"/>
    <property type="match status" value="1"/>
</dbReference>
<dbReference type="AlphaFoldDB" id="A0AAW7ZGB5"/>
<reference evidence="8" key="1">
    <citation type="journal article" date="2023" name="J. Hazard. Mater.">
        <title>Anaerobic biodegradation of pyrene and benzo[a]pyrene by a new sulfate-reducing Desulforamulus aquiferis strain DSA.</title>
        <authorList>
            <person name="Zhang Z."/>
            <person name="Sun J."/>
            <person name="Gong X."/>
            <person name="Wang C."/>
            <person name="Wang H."/>
        </authorList>
    </citation>
    <scope>NUCLEOTIDE SEQUENCE</scope>
    <source>
        <strain evidence="8">DSA</strain>
    </source>
</reference>
<dbReference type="EMBL" id="JARPTC010000021">
    <property type="protein sequence ID" value="MDO7788412.1"/>
    <property type="molecule type" value="Genomic_DNA"/>
</dbReference>
<evidence type="ECO:0000256" key="2">
    <source>
        <dbReference type="ARBA" id="ARBA00022679"/>
    </source>
</evidence>
<evidence type="ECO:0000256" key="6">
    <source>
        <dbReference type="HAMAP-Rule" id="MF_01930"/>
    </source>
</evidence>
<comment type="caution">
    <text evidence="8">The sequence shown here is derived from an EMBL/GenBank/DDBJ whole genome shotgun (WGS) entry which is preliminary data.</text>
</comment>
<dbReference type="Pfam" id="PF00551">
    <property type="entry name" value="Formyl_trans_N"/>
    <property type="match status" value="1"/>
</dbReference>
<dbReference type="CDD" id="cd08645">
    <property type="entry name" value="FMT_core_GART"/>
    <property type="match status" value="1"/>
</dbReference>
<evidence type="ECO:0000256" key="1">
    <source>
        <dbReference type="ARBA" id="ARBA00005054"/>
    </source>
</evidence>
<dbReference type="InterPro" id="IPR002376">
    <property type="entry name" value="Formyl_transf_N"/>
</dbReference>
<gene>
    <name evidence="6 8" type="primary">purN</name>
    <name evidence="8" type="ORF">P6N53_14385</name>
</gene>
<comment type="function">
    <text evidence="6">Catalyzes the transfer of a formyl group from 10-formyltetrahydrofolate to 5-phospho-ribosyl-glycinamide (GAR), producing 5-phospho-ribosyl-N-formylglycinamide (FGAR) and tetrahydrofolate.</text>
</comment>
<comment type="catalytic activity">
    <reaction evidence="5 6">
        <text>N(1)-(5-phospho-beta-D-ribosyl)glycinamide + (6R)-10-formyltetrahydrofolate = N(2)-formyl-N(1)-(5-phospho-beta-D-ribosyl)glycinamide + (6S)-5,6,7,8-tetrahydrofolate + H(+)</text>
        <dbReference type="Rhea" id="RHEA:15053"/>
        <dbReference type="ChEBI" id="CHEBI:15378"/>
        <dbReference type="ChEBI" id="CHEBI:57453"/>
        <dbReference type="ChEBI" id="CHEBI:143788"/>
        <dbReference type="ChEBI" id="CHEBI:147286"/>
        <dbReference type="ChEBI" id="CHEBI:195366"/>
        <dbReference type="EC" id="2.1.2.2"/>
    </reaction>
</comment>
<dbReference type="PROSITE" id="PS00373">
    <property type="entry name" value="GART"/>
    <property type="match status" value="1"/>
</dbReference>
<keyword evidence="3 6" id="KW-0658">Purine biosynthesis</keyword>
<dbReference type="Proteomes" id="UP001172911">
    <property type="component" value="Unassembled WGS sequence"/>
</dbReference>
<keyword evidence="2 6" id="KW-0808">Transferase</keyword>
<dbReference type="FunFam" id="3.40.50.170:FF:000007">
    <property type="entry name" value="Phosphoribosylglycinamide formyltransferase"/>
    <property type="match status" value="1"/>
</dbReference>
<dbReference type="HAMAP" id="MF_01930">
    <property type="entry name" value="PurN"/>
    <property type="match status" value="1"/>
</dbReference>
<proteinExistence type="inferred from homology"/>
<feature type="binding site" evidence="6">
    <location>
        <begin position="92"/>
        <end position="95"/>
    </location>
    <ligand>
        <name>(6R)-10-formyltetrahydrofolate</name>
        <dbReference type="ChEBI" id="CHEBI:195366"/>
    </ligand>
</feature>
<organism evidence="8 9">
    <name type="scientific">Desulforamulus aquiferis</name>
    <dbReference type="NCBI Taxonomy" id="1397668"/>
    <lineage>
        <taxon>Bacteria</taxon>
        <taxon>Bacillati</taxon>
        <taxon>Bacillota</taxon>
        <taxon>Clostridia</taxon>
        <taxon>Eubacteriales</taxon>
        <taxon>Peptococcaceae</taxon>
        <taxon>Desulforamulus</taxon>
    </lineage>
</organism>
<dbReference type="Gene3D" id="3.40.50.170">
    <property type="entry name" value="Formyl transferase, N-terminal domain"/>
    <property type="match status" value="1"/>
</dbReference>
<dbReference type="SUPFAM" id="SSF53328">
    <property type="entry name" value="Formyltransferase"/>
    <property type="match status" value="1"/>
</dbReference>
<evidence type="ECO:0000256" key="3">
    <source>
        <dbReference type="ARBA" id="ARBA00022755"/>
    </source>
</evidence>
<feature type="binding site" evidence="6">
    <location>
        <position position="109"/>
    </location>
    <ligand>
        <name>(6R)-10-formyltetrahydrofolate</name>
        <dbReference type="ChEBI" id="CHEBI:195366"/>
    </ligand>
</feature>
<feature type="site" description="Raises pKa of active site His" evidence="6">
    <location>
        <position position="147"/>
    </location>
</feature>
<comment type="pathway">
    <text evidence="1 6">Purine metabolism; IMP biosynthesis via de novo pathway; N(2)-formyl-N(1)-(5-phospho-D-ribosyl)glycinamide from N(1)-(5-phospho-D-ribosyl)glycinamide (10-formyl THF route): step 1/1.</text>
</comment>
<sequence>MGKLRLGILASGRGSNLQAIMDACQNGFIPGEVIIVISDKPGAFALERAKQAGIPVHCLEPKSFDSKELYEGAIADLLAGSEVELVCLAGYMRLVGSTLLEAFQGRIMNIHPALLPSFPGLHGQRDALEYGVKLSGCTVHFVDEGIDTGPIILQAAVPVLDDDTEETLASRILEQEHLLYPQAIKLFAQGRIKVQGRRVKVKAQE</sequence>
<dbReference type="InterPro" id="IPR036477">
    <property type="entry name" value="Formyl_transf_N_sf"/>
</dbReference>
<dbReference type="InterPro" id="IPR001555">
    <property type="entry name" value="GART_AS"/>
</dbReference>
<evidence type="ECO:0000256" key="4">
    <source>
        <dbReference type="ARBA" id="ARBA00038440"/>
    </source>
</evidence>
<accession>A0AAW7ZGB5</accession>
<reference evidence="8" key="2">
    <citation type="submission" date="2023-03" db="EMBL/GenBank/DDBJ databases">
        <authorList>
            <person name="Zhang Z."/>
        </authorList>
    </citation>
    <scope>NUCLEOTIDE SEQUENCE</scope>
    <source>
        <strain evidence="8">DSA</strain>
    </source>
</reference>
<evidence type="ECO:0000259" key="7">
    <source>
        <dbReference type="Pfam" id="PF00551"/>
    </source>
</evidence>
<dbReference type="GO" id="GO:0005829">
    <property type="term" value="C:cytosol"/>
    <property type="evidence" value="ECO:0007669"/>
    <property type="project" value="TreeGrafter"/>
</dbReference>
<evidence type="ECO:0000256" key="5">
    <source>
        <dbReference type="ARBA" id="ARBA00047664"/>
    </source>
</evidence>
<feature type="binding site" evidence="6">
    <location>
        <begin position="14"/>
        <end position="16"/>
    </location>
    <ligand>
        <name>N(1)-(5-phospho-beta-D-ribosyl)glycinamide</name>
        <dbReference type="ChEBI" id="CHEBI:143788"/>
    </ligand>
</feature>
<dbReference type="InterPro" id="IPR004607">
    <property type="entry name" value="GART"/>
</dbReference>
<dbReference type="PANTHER" id="PTHR43369">
    <property type="entry name" value="PHOSPHORIBOSYLGLYCINAMIDE FORMYLTRANSFERASE"/>
    <property type="match status" value="1"/>
</dbReference>
<dbReference type="PANTHER" id="PTHR43369:SF2">
    <property type="entry name" value="PHOSPHORIBOSYLGLYCINAMIDE FORMYLTRANSFERASE"/>
    <property type="match status" value="1"/>
</dbReference>